<accession>A0A8S2EWG1</accession>
<protein>
    <submittedName>
        <fullName evidence="1">Uncharacterized protein</fullName>
    </submittedName>
</protein>
<dbReference type="EMBL" id="CAJNOK010017320">
    <property type="protein sequence ID" value="CAF1261862.1"/>
    <property type="molecule type" value="Genomic_DNA"/>
</dbReference>
<dbReference type="Proteomes" id="UP000677228">
    <property type="component" value="Unassembled WGS sequence"/>
</dbReference>
<name>A0A8S2EWG1_9BILA</name>
<dbReference type="EMBL" id="CAJOBA010038873">
    <property type="protein sequence ID" value="CAF4068323.1"/>
    <property type="molecule type" value="Genomic_DNA"/>
</dbReference>
<evidence type="ECO:0000313" key="3">
    <source>
        <dbReference type="Proteomes" id="UP000677228"/>
    </source>
</evidence>
<gene>
    <name evidence="1" type="ORF">OVA965_LOCUS26767</name>
    <name evidence="2" type="ORF">TMI583_LOCUS27506</name>
</gene>
<reference evidence="1" key="1">
    <citation type="submission" date="2021-02" db="EMBL/GenBank/DDBJ databases">
        <authorList>
            <person name="Nowell W R."/>
        </authorList>
    </citation>
    <scope>NUCLEOTIDE SEQUENCE</scope>
</reference>
<proteinExistence type="predicted"/>
<dbReference type="Proteomes" id="UP000682733">
    <property type="component" value="Unassembled WGS sequence"/>
</dbReference>
<comment type="caution">
    <text evidence="1">The sequence shown here is derived from an EMBL/GenBank/DDBJ whole genome shotgun (WGS) entry which is preliminary data.</text>
</comment>
<evidence type="ECO:0000313" key="1">
    <source>
        <dbReference type="EMBL" id="CAF1261862.1"/>
    </source>
</evidence>
<organism evidence="1 3">
    <name type="scientific">Didymodactylos carnosus</name>
    <dbReference type="NCBI Taxonomy" id="1234261"/>
    <lineage>
        <taxon>Eukaryota</taxon>
        <taxon>Metazoa</taxon>
        <taxon>Spiralia</taxon>
        <taxon>Gnathifera</taxon>
        <taxon>Rotifera</taxon>
        <taxon>Eurotatoria</taxon>
        <taxon>Bdelloidea</taxon>
        <taxon>Philodinida</taxon>
        <taxon>Philodinidae</taxon>
        <taxon>Didymodactylos</taxon>
    </lineage>
</organism>
<feature type="non-terminal residue" evidence="1">
    <location>
        <position position="429"/>
    </location>
</feature>
<dbReference type="AlphaFoldDB" id="A0A8S2EWG1"/>
<evidence type="ECO:0000313" key="2">
    <source>
        <dbReference type="EMBL" id="CAF4068323.1"/>
    </source>
</evidence>
<sequence length="429" mass="48437">MTSLHTLNSYRYLQALAKKNAKFVSAFNYFADLSKSKDAAINVLYNELTKIGQLNSAGDYTSARKLMQAVRENLAHVRSDFEVFKTRFDSTTQFTKDALAVLAEYKAAYQAASSYYQSDVIMLRDHKLFLEIQREIEHNLSRADELIESALREAIVEHFQLIDTQVLSFGQYVYSTPKINFLLNFYVPGELASVRSLFSELAQAHPIDVEQINEMLVEANCALALAKGHYDDFAYDLAQRESVRALTIVDAIRSRLEMEQEALDTLSQFEKTIASRLDYFASIRLILSQALQVLSEGLKARVEFSRPITELLAAGTLFTALVDRYRADFNSSQVLSSELVEQAYGIFNVLTEVRTHIEHILQMYSSMAEARKTLSVDIASLRLLILQMSSDLAPYAGQQISAKYFPLLLNNESELANLEQMALNGGDQD</sequence>